<protein>
    <submittedName>
        <fullName evidence="1">Uncharacterized protein</fullName>
    </submittedName>
</protein>
<name>A0AA86VCF6_9FABA</name>
<accession>A0AA86VCF6</accession>
<dbReference type="AlphaFoldDB" id="A0AA86VCF6"/>
<dbReference type="Proteomes" id="UP001189624">
    <property type="component" value="Chromosome 2"/>
</dbReference>
<dbReference type="EMBL" id="OY731399">
    <property type="protein sequence ID" value="CAJ1931527.1"/>
    <property type="molecule type" value="Genomic_DNA"/>
</dbReference>
<evidence type="ECO:0000313" key="1">
    <source>
        <dbReference type="EMBL" id="CAJ1931527.1"/>
    </source>
</evidence>
<dbReference type="Gramene" id="rna-AYBTSS11_LOCUS5305">
    <property type="protein sequence ID" value="CAJ1931527.1"/>
    <property type="gene ID" value="gene-AYBTSS11_LOCUS5305"/>
</dbReference>
<proteinExistence type="predicted"/>
<evidence type="ECO:0000313" key="2">
    <source>
        <dbReference type="Proteomes" id="UP001189624"/>
    </source>
</evidence>
<reference evidence="1" key="1">
    <citation type="submission" date="2023-10" db="EMBL/GenBank/DDBJ databases">
        <authorList>
            <person name="Domelevo Entfellner J.-B."/>
        </authorList>
    </citation>
    <scope>NUCLEOTIDE SEQUENCE</scope>
</reference>
<organism evidence="1 2">
    <name type="scientific">Sphenostylis stenocarpa</name>
    <dbReference type="NCBI Taxonomy" id="92480"/>
    <lineage>
        <taxon>Eukaryota</taxon>
        <taxon>Viridiplantae</taxon>
        <taxon>Streptophyta</taxon>
        <taxon>Embryophyta</taxon>
        <taxon>Tracheophyta</taxon>
        <taxon>Spermatophyta</taxon>
        <taxon>Magnoliopsida</taxon>
        <taxon>eudicotyledons</taxon>
        <taxon>Gunneridae</taxon>
        <taxon>Pentapetalae</taxon>
        <taxon>rosids</taxon>
        <taxon>fabids</taxon>
        <taxon>Fabales</taxon>
        <taxon>Fabaceae</taxon>
        <taxon>Papilionoideae</taxon>
        <taxon>50 kb inversion clade</taxon>
        <taxon>NPAAA clade</taxon>
        <taxon>indigoferoid/millettioid clade</taxon>
        <taxon>Phaseoleae</taxon>
        <taxon>Sphenostylis</taxon>
    </lineage>
</organism>
<gene>
    <name evidence="1" type="ORF">AYBTSS11_LOCUS5305</name>
</gene>
<keyword evidence="2" id="KW-1185">Reference proteome</keyword>
<sequence>MVNLRFGAGLCGVRCPMFILSQKLKALKIALRPWNREVFVDVHHRVENLRSGVVQYNCNWTDLVTQSLHIQE</sequence>